<dbReference type="VEuPathDB" id="FungiDB:BO80DRAFT_73963"/>
<organism evidence="1 2">
    <name type="scientific">Aspergillus ibericus CBS 121593</name>
    <dbReference type="NCBI Taxonomy" id="1448316"/>
    <lineage>
        <taxon>Eukaryota</taxon>
        <taxon>Fungi</taxon>
        <taxon>Dikarya</taxon>
        <taxon>Ascomycota</taxon>
        <taxon>Pezizomycotina</taxon>
        <taxon>Eurotiomycetes</taxon>
        <taxon>Eurotiomycetidae</taxon>
        <taxon>Eurotiales</taxon>
        <taxon>Aspergillaceae</taxon>
        <taxon>Aspergillus</taxon>
        <taxon>Aspergillus subgen. Circumdati</taxon>
    </lineage>
</organism>
<sequence>MRIMGPGYKDSQLSTPGIALGSRQHRIVASGSCWSLGEEGLFRRKVQGEAGMMRTNSFPFGSPAKCEHITRSDQNMKALKASRSEGNLVGRSPVSGWVDTPGGTGDLRPDHSYRCLRPQGFASPGRLIGHRHRGHLPVRYDELSLVLCCPSSLVSLPAGRAPLLLLDCAGPAKLSPSHTNVSVATLACDCEA</sequence>
<evidence type="ECO:0000313" key="2">
    <source>
        <dbReference type="Proteomes" id="UP000249402"/>
    </source>
</evidence>
<proteinExistence type="predicted"/>
<dbReference type="Proteomes" id="UP000249402">
    <property type="component" value="Unassembled WGS sequence"/>
</dbReference>
<gene>
    <name evidence="1" type="ORF">BO80DRAFT_73963</name>
</gene>
<dbReference type="EMBL" id="KZ824420">
    <property type="protein sequence ID" value="RAL05589.1"/>
    <property type="molecule type" value="Genomic_DNA"/>
</dbReference>
<dbReference type="RefSeq" id="XP_025579916.1">
    <property type="nucleotide sequence ID" value="XM_025724759.1"/>
</dbReference>
<dbReference type="GeneID" id="37229624"/>
<protein>
    <submittedName>
        <fullName evidence="1">Uncharacterized protein</fullName>
    </submittedName>
</protein>
<name>A0A395HDL1_9EURO</name>
<reference evidence="1 2" key="1">
    <citation type="submission" date="2018-02" db="EMBL/GenBank/DDBJ databases">
        <title>The genomes of Aspergillus section Nigri reveals drivers in fungal speciation.</title>
        <authorList>
            <consortium name="DOE Joint Genome Institute"/>
            <person name="Vesth T.C."/>
            <person name="Nybo J."/>
            <person name="Theobald S."/>
            <person name="Brandl J."/>
            <person name="Frisvad J.C."/>
            <person name="Nielsen K.F."/>
            <person name="Lyhne E.K."/>
            <person name="Kogle M.E."/>
            <person name="Kuo A."/>
            <person name="Riley R."/>
            <person name="Clum A."/>
            <person name="Nolan M."/>
            <person name="Lipzen A."/>
            <person name="Salamov A."/>
            <person name="Henrissat B."/>
            <person name="Wiebenga A."/>
            <person name="De vries R.P."/>
            <person name="Grigoriev I.V."/>
            <person name="Mortensen U.H."/>
            <person name="Andersen M.R."/>
            <person name="Baker S.E."/>
        </authorList>
    </citation>
    <scope>NUCLEOTIDE SEQUENCE [LARGE SCALE GENOMIC DNA]</scope>
    <source>
        <strain evidence="1 2">CBS 121593</strain>
    </source>
</reference>
<accession>A0A395HDL1</accession>
<dbReference type="AlphaFoldDB" id="A0A395HDL1"/>
<keyword evidence="2" id="KW-1185">Reference proteome</keyword>
<evidence type="ECO:0000313" key="1">
    <source>
        <dbReference type="EMBL" id="RAL05589.1"/>
    </source>
</evidence>